<proteinExistence type="predicted"/>
<dbReference type="EMBL" id="JBHTBF010000002">
    <property type="protein sequence ID" value="MFC7317569.1"/>
    <property type="molecule type" value="Genomic_DNA"/>
</dbReference>
<keyword evidence="2" id="KW-1185">Reference proteome</keyword>
<comment type="caution">
    <text evidence="1">The sequence shown here is derived from an EMBL/GenBank/DDBJ whole genome shotgun (WGS) entry which is preliminary data.</text>
</comment>
<name>A0ABD6AAH7_9EURY</name>
<sequence>MVRLRAAFDLAYYPLDVTAAYHEIDWRESGDFAVVYHEDVHGVTGGWTRAWHRHDGHTFDGRPVRDHFHPPPDAGDPTPHEHANHAYDVLRAVETSTLRRIERHPLHERQE</sequence>
<dbReference type="AlphaFoldDB" id="A0ABD6AAH7"/>
<accession>A0ABD6AAH7</accession>
<gene>
    <name evidence="1" type="ORF">ACFQPE_12330</name>
</gene>
<evidence type="ECO:0000313" key="1">
    <source>
        <dbReference type="EMBL" id="MFC7317569.1"/>
    </source>
</evidence>
<evidence type="ECO:0000313" key="2">
    <source>
        <dbReference type="Proteomes" id="UP001596547"/>
    </source>
</evidence>
<dbReference type="RefSeq" id="WP_276303184.1">
    <property type="nucleotide sequence ID" value="NZ_CP119992.1"/>
</dbReference>
<dbReference type="Proteomes" id="UP001596547">
    <property type="component" value="Unassembled WGS sequence"/>
</dbReference>
<protein>
    <submittedName>
        <fullName evidence="1">Uncharacterized protein</fullName>
    </submittedName>
</protein>
<organism evidence="1 2">
    <name type="scientific">Halomarina halobia</name>
    <dbReference type="NCBI Taxonomy" id="3033386"/>
    <lineage>
        <taxon>Archaea</taxon>
        <taxon>Methanobacteriati</taxon>
        <taxon>Methanobacteriota</taxon>
        <taxon>Stenosarchaea group</taxon>
        <taxon>Halobacteria</taxon>
        <taxon>Halobacteriales</taxon>
        <taxon>Natronomonadaceae</taxon>
        <taxon>Halomarina</taxon>
    </lineage>
</organism>
<dbReference type="GeneID" id="79315757"/>
<reference evidence="1 2" key="1">
    <citation type="journal article" date="2019" name="Int. J. Syst. Evol. Microbiol.">
        <title>The Global Catalogue of Microorganisms (GCM) 10K type strain sequencing project: providing services to taxonomists for standard genome sequencing and annotation.</title>
        <authorList>
            <consortium name="The Broad Institute Genomics Platform"/>
            <consortium name="The Broad Institute Genome Sequencing Center for Infectious Disease"/>
            <person name="Wu L."/>
            <person name="Ma J."/>
        </authorList>
    </citation>
    <scope>NUCLEOTIDE SEQUENCE [LARGE SCALE GENOMIC DNA]</scope>
    <source>
        <strain evidence="1 2">PSR21</strain>
    </source>
</reference>